<dbReference type="EMBL" id="CM004393">
    <property type="protein sequence ID" value="KAG8651370.1"/>
    <property type="molecule type" value="Genomic_DNA"/>
</dbReference>
<protein>
    <submittedName>
        <fullName evidence="1">Uncharacterized protein</fullName>
    </submittedName>
</protein>
<organism evidence="1 2">
    <name type="scientific">Manihot esculenta</name>
    <name type="common">Cassava</name>
    <name type="synonym">Jatropha manihot</name>
    <dbReference type="NCBI Taxonomy" id="3983"/>
    <lineage>
        <taxon>Eukaryota</taxon>
        <taxon>Viridiplantae</taxon>
        <taxon>Streptophyta</taxon>
        <taxon>Embryophyta</taxon>
        <taxon>Tracheophyta</taxon>
        <taxon>Spermatophyta</taxon>
        <taxon>Magnoliopsida</taxon>
        <taxon>eudicotyledons</taxon>
        <taxon>Gunneridae</taxon>
        <taxon>Pentapetalae</taxon>
        <taxon>rosids</taxon>
        <taxon>fabids</taxon>
        <taxon>Malpighiales</taxon>
        <taxon>Euphorbiaceae</taxon>
        <taxon>Crotonoideae</taxon>
        <taxon>Manihoteae</taxon>
        <taxon>Manihot</taxon>
    </lineage>
</organism>
<sequence>MLKHTESFASWSFDVGYVNIAACAIYRYAIVVPLAFYFLLPYLRTNASLVLFCCIWGYSLFLFILSSISACHNCSVPLICFFCLFFFFTFLMKKLICTIWNIFSFCWLFQWRHSAKSLYSMLGLTRHVLLLSTSSLVLMGIFQLWCLQQSSSGNLHQSLVLFLRLLLLPRASATSKH</sequence>
<comment type="caution">
    <text evidence="1">The sequence shown here is derived from an EMBL/GenBank/DDBJ whole genome shotgun (WGS) entry which is preliminary data.</text>
</comment>
<evidence type="ECO:0000313" key="2">
    <source>
        <dbReference type="Proteomes" id="UP000091857"/>
    </source>
</evidence>
<reference evidence="2" key="1">
    <citation type="journal article" date="2016" name="Nat. Biotechnol.">
        <title>Sequencing wild and cultivated cassava and related species reveals extensive interspecific hybridization and genetic diversity.</title>
        <authorList>
            <person name="Bredeson J.V."/>
            <person name="Lyons J.B."/>
            <person name="Prochnik S.E."/>
            <person name="Wu G.A."/>
            <person name="Ha C.M."/>
            <person name="Edsinger-Gonzales E."/>
            <person name="Grimwood J."/>
            <person name="Schmutz J."/>
            <person name="Rabbi I.Y."/>
            <person name="Egesi C."/>
            <person name="Nauluvula P."/>
            <person name="Lebot V."/>
            <person name="Ndunguru J."/>
            <person name="Mkamilo G."/>
            <person name="Bart R.S."/>
            <person name="Setter T.L."/>
            <person name="Gleadow R.M."/>
            <person name="Kulakow P."/>
            <person name="Ferguson M.E."/>
            <person name="Rounsley S."/>
            <person name="Rokhsar D.S."/>
        </authorList>
    </citation>
    <scope>NUCLEOTIDE SEQUENCE [LARGE SCALE GENOMIC DNA]</scope>
    <source>
        <strain evidence="2">cv. AM560-2</strain>
    </source>
</reference>
<gene>
    <name evidence="1" type="ORF">MANES_07G120704v8</name>
</gene>
<accession>A0ACB7HFR8</accession>
<keyword evidence="2" id="KW-1185">Reference proteome</keyword>
<evidence type="ECO:0000313" key="1">
    <source>
        <dbReference type="EMBL" id="KAG8651370.1"/>
    </source>
</evidence>
<proteinExistence type="predicted"/>
<dbReference type="Proteomes" id="UP000091857">
    <property type="component" value="Chromosome 7"/>
</dbReference>
<name>A0ACB7HFR8_MANES</name>